<evidence type="ECO:0008006" key="4">
    <source>
        <dbReference type="Google" id="ProtNLM"/>
    </source>
</evidence>
<gene>
    <name evidence="2" type="ordered locus">Dde_0973</name>
</gene>
<name>Q313X2_OLEA2</name>
<dbReference type="KEGG" id="dde:Dde_0973"/>
<keyword evidence="1" id="KW-0812">Transmembrane</keyword>
<keyword evidence="1" id="KW-0472">Membrane</keyword>
<dbReference type="InterPro" id="IPR007403">
    <property type="entry name" value="DUF456"/>
</dbReference>
<feature type="transmembrane region" description="Helical" evidence="1">
    <location>
        <begin position="84"/>
        <end position="103"/>
    </location>
</feature>
<evidence type="ECO:0000313" key="3">
    <source>
        <dbReference type="Proteomes" id="UP000002710"/>
    </source>
</evidence>
<dbReference type="STRING" id="207559.Dde_0973"/>
<proteinExistence type="predicted"/>
<dbReference type="AlphaFoldDB" id="Q313X2"/>
<evidence type="ECO:0000256" key="1">
    <source>
        <dbReference type="SAM" id="Phobius"/>
    </source>
</evidence>
<feature type="transmembrane region" description="Helical" evidence="1">
    <location>
        <begin position="49"/>
        <end position="72"/>
    </location>
</feature>
<dbReference type="RefSeq" id="WP_011367017.1">
    <property type="nucleotide sequence ID" value="NC_007519.1"/>
</dbReference>
<accession>Q313X2</accession>
<keyword evidence="1" id="KW-1133">Transmembrane helix</keyword>
<keyword evidence="3" id="KW-1185">Reference proteome</keyword>
<dbReference type="Proteomes" id="UP000002710">
    <property type="component" value="Chromosome"/>
</dbReference>
<dbReference type="eggNOG" id="COG2839">
    <property type="taxonomic scope" value="Bacteria"/>
</dbReference>
<dbReference type="HOGENOM" id="CLU_109297_4_1_7"/>
<dbReference type="Pfam" id="PF04306">
    <property type="entry name" value="DUF456"/>
    <property type="match status" value="1"/>
</dbReference>
<reference evidence="2 3" key="1">
    <citation type="journal article" date="2011" name="J. Bacteriol.">
        <title>Complete genome sequence and updated annotation of Desulfovibrio alaskensis G20.</title>
        <authorList>
            <person name="Hauser L.J."/>
            <person name="Land M.L."/>
            <person name="Brown S.D."/>
            <person name="Larimer F."/>
            <person name="Keller K.L."/>
            <person name="Rapp-Giles B.J."/>
            <person name="Price M.N."/>
            <person name="Lin M."/>
            <person name="Bruce D.C."/>
            <person name="Detter J.C."/>
            <person name="Tapia R."/>
            <person name="Han C.S."/>
            <person name="Goodwin L.A."/>
            <person name="Cheng J.F."/>
            <person name="Pitluck S."/>
            <person name="Copeland A."/>
            <person name="Lucas S."/>
            <person name="Nolan M."/>
            <person name="Lapidus A.L."/>
            <person name="Palumbo A.V."/>
            <person name="Wall J.D."/>
        </authorList>
    </citation>
    <scope>NUCLEOTIDE SEQUENCE [LARGE SCALE GENOMIC DNA]</scope>
    <source>
        <strain evidence="3">ATCC BAA 1058 / DSM 17464 / G20</strain>
    </source>
</reference>
<evidence type="ECO:0000313" key="2">
    <source>
        <dbReference type="EMBL" id="ABB37774.1"/>
    </source>
</evidence>
<feature type="transmembrane region" description="Helical" evidence="1">
    <location>
        <begin position="148"/>
        <end position="167"/>
    </location>
</feature>
<organism evidence="2 3">
    <name type="scientific">Oleidesulfovibrio alaskensis (strain ATCC BAA-1058 / DSM 17464 / G20)</name>
    <name type="common">Desulfovibrio alaskensis</name>
    <dbReference type="NCBI Taxonomy" id="207559"/>
    <lineage>
        <taxon>Bacteria</taxon>
        <taxon>Pseudomonadati</taxon>
        <taxon>Thermodesulfobacteriota</taxon>
        <taxon>Desulfovibrionia</taxon>
        <taxon>Desulfovibrionales</taxon>
        <taxon>Desulfovibrionaceae</taxon>
        <taxon>Oleidesulfovibrio</taxon>
    </lineage>
</organism>
<feature type="transmembrane region" description="Helical" evidence="1">
    <location>
        <begin position="109"/>
        <end position="127"/>
    </location>
</feature>
<feature type="transmembrane region" description="Helical" evidence="1">
    <location>
        <begin position="7"/>
        <end position="37"/>
    </location>
</feature>
<sequence length="168" mass="17390">METALAVLTIIVMVLALGLHIFGLPANWVVLGIAGLWKWLHPDAAAMDLTFFIIIGGLALAGEILEFGVQMLGARRYGGTGRGTLGGFIGGIAGAILGAPFFLGLGALLGALGGAYLGCLVMELGLGRSGDEARRAAMGTFIGRFLGLSLKFGLGVWMVSMTIPRLWG</sequence>
<dbReference type="EMBL" id="CP000112">
    <property type="protein sequence ID" value="ABB37774.1"/>
    <property type="molecule type" value="Genomic_DNA"/>
</dbReference>
<protein>
    <recommendedName>
        <fullName evidence="4">DUF456 domain-containing protein</fullName>
    </recommendedName>
</protein>